<organism evidence="3 4">
    <name type="scientific">Flavobacterium suaedae</name>
    <dbReference type="NCBI Taxonomy" id="1767027"/>
    <lineage>
        <taxon>Bacteria</taxon>
        <taxon>Pseudomonadati</taxon>
        <taxon>Bacteroidota</taxon>
        <taxon>Flavobacteriia</taxon>
        <taxon>Flavobacteriales</taxon>
        <taxon>Flavobacteriaceae</taxon>
        <taxon>Flavobacterium</taxon>
    </lineage>
</organism>
<evidence type="ECO:0000313" key="4">
    <source>
        <dbReference type="Proteomes" id="UP000615760"/>
    </source>
</evidence>
<dbReference type="SUPFAM" id="SSF50998">
    <property type="entry name" value="Quinoprotein alcohol dehydrogenase-like"/>
    <property type="match status" value="1"/>
</dbReference>
<evidence type="ECO:0000313" key="3">
    <source>
        <dbReference type="EMBL" id="GGB83886.1"/>
    </source>
</evidence>
<accession>A0ABQ1K4B1</accession>
<dbReference type="InterPro" id="IPR026444">
    <property type="entry name" value="Secre_tail"/>
</dbReference>
<dbReference type="Proteomes" id="UP000615760">
    <property type="component" value="Unassembled WGS sequence"/>
</dbReference>
<dbReference type="Pfam" id="PF21544">
    <property type="entry name" value="PorZ_N_b_propeller"/>
    <property type="match status" value="1"/>
</dbReference>
<keyword evidence="4" id="KW-1185">Reference proteome</keyword>
<dbReference type="InterPro" id="IPR011110">
    <property type="entry name" value="Reg_prop"/>
</dbReference>
<protein>
    <submittedName>
        <fullName evidence="3">ABC transporter substrate-binding protein</fullName>
    </submittedName>
</protein>
<evidence type="ECO:0000259" key="2">
    <source>
        <dbReference type="Pfam" id="PF21544"/>
    </source>
</evidence>
<dbReference type="EMBL" id="BMJE01000007">
    <property type="protein sequence ID" value="GGB83886.1"/>
    <property type="molecule type" value="Genomic_DNA"/>
</dbReference>
<keyword evidence="1" id="KW-0732">Signal</keyword>
<dbReference type="SUPFAM" id="SSF101898">
    <property type="entry name" value="NHL repeat"/>
    <property type="match status" value="1"/>
</dbReference>
<proteinExistence type="predicted"/>
<sequence>MGHFSYNNIQDITQSSNRVYAAAESAIFSKSTITFELKTTTSVDGLKPETITAIYYSEVYDRTIVGSSNGLLIVVNGDDSIVNKVDIIEETTVPPGTKKINHIYEHDGKAYISCDFGIAVLNLQTLEFGDTYYLGPNGTEIAVNQTTVLNGYIYAATENNGISRGFLNNPNLNDFNQWTEVYGGNWSGIVSFSNTLFAADNLGTVYRLDNGTAIPFNTTGGVITDLRVANNHLVVTNPFRILVYNDSLVQILQLFENAFEGGVIFTAATVVSGQLFIGTKAHGVIETYLNNSMVKNNITPNGPLRTNIFSIEKTSNSLWAVFGSYNFYFTPDEQVKGISKLTQEGWINIPKDDVLGAASIGDIAVNPNNESEVFASSYHRGLLRIEDDTPVQLYNETNSPLESQQLVANYYNIRVNSLAYDDSGALWMTNDMTEKPLKVFRNGNWSSYDFTDVLNNAISNKYQKMIIDRNGTKWIPSINEGLIAFNETLGDKFIVIGADDIGNLPSEYVRSVAIDNSNRLWIGTSRGLRVMPGIDRFLTENILTTNAIIIEEDGLAQELLYDQDVTDIEVDGSNNKWLGTSGAGAFLVSPDGQRTLFHFTKQNSPLPSNTINDIAIDNATGDVYFATDKGMVTYKGTSTEAAGDLSNVYVFPNPVRPDFNGDVNISGLIDNANIKITDISGNLVYETTSEGGTVLWDTRAFGSYKVASGVYMIFIASEDGTETKVKKVMIIR</sequence>
<dbReference type="Gene3D" id="2.130.10.10">
    <property type="entry name" value="YVTN repeat-like/Quinoprotein amine dehydrogenase"/>
    <property type="match status" value="1"/>
</dbReference>
<reference evidence="4" key="1">
    <citation type="journal article" date="2019" name="Int. J. Syst. Evol. Microbiol.">
        <title>The Global Catalogue of Microorganisms (GCM) 10K type strain sequencing project: providing services to taxonomists for standard genome sequencing and annotation.</title>
        <authorList>
            <consortium name="The Broad Institute Genomics Platform"/>
            <consortium name="The Broad Institute Genome Sequencing Center for Infectious Disease"/>
            <person name="Wu L."/>
            <person name="Ma J."/>
        </authorList>
    </citation>
    <scope>NUCLEOTIDE SEQUENCE [LARGE SCALE GENOMIC DNA]</scope>
    <source>
        <strain evidence="4">CGMCC 1.15461</strain>
    </source>
</reference>
<name>A0ABQ1K4B1_9FLAO</name>
<dbReference type="InterPro" id="IPR015943">
    <property type="entry name" value="WD40/YVTN_repeat-like_dom_sf"/>
</dbReference>
<dbReference type="InterPro" id="IPR048954">
    <property type="entry name" value="PorZ_N"/>
</dbReference>
<comment type="caution">
    <text evidence="3">The sequence shown here is derived from an EMBL/GenBank/DDBJ whole genome shotgun (WGS) entry which is preliminary data.</text>
</comment>
<feature type="domain" description="PorZ N-terminal beta-propeller" evidence="2">
    <location>
        <begin position="19"/>
        <end position="179"/>
    </location>
</feature>
<dbReference type="NCBIfam" id="TIGR04183">
    <property type="entry name" value="Por_Secre_tail"/>
    <property type="match status" value="1"/>
</dbReference>
<gene>
    <name evidence="3" type="ORF">GCM10007424_24870</name>
</gene>
<dbReference type="InterPro" id="IPR011047">
    <property type="entry name" value="Quinoprotein_ADH-like_sf"/>
</dbReference>
<dbReference type="Pfam" id="PF07494">
    <property type="entry name" value="Reg_prop"/>
    <property type="match status" value="1"/>
</dbReference>
<evidence type="ECO:0000256" key="1">
    <source>
        <dbReference type="ARBA" id="ARBA00022729"/>
    </source>
</evidence>